<dbReference type="EMBL" id="CAJVPV010000039">
    <property type="protein sequence ID" value="CAG8439592.1"/>
    <property type="molecule type" value="Genomic_DNA"/>
</dbReference>
<evidence type="ECO:0000313" key="2">
    <source>
        <dbReference type="Proteomes" id="UP000789342"/>
    </source>
</evidence>
<accession>A0A9N8YQK0</accession>
<reference evidence="1" key="1">
    <citation type="submission" date="2021-06" db="EMBL/GenBank/DDBJ databases">
        <authorList>
            <person name="Kallberg Y."/>
            <person name="Tangrot J."/>
            <person name="Rosling A."/>
        </authorList>
    </citation>
    <scope>NUCLEOTIDE SEQUENCE</scope>
    <source>
        <strain evidence="1">CL551</strain>
    </source>
</reference>
<proteinExistence type="predicted"/>
<protein>
    <submittedName>
        <fullName evidence="1">10946_t:CDS:1</fullName>
    </submittedName>
</protein>
<name>A0A9N8YQK0_9GLOM</name>
<sequence>CWEWINGDVIIYELPSEPHEIGIGAITTMILNQTSAAAFTNARLGDNLFRPAKPEVDIPTGLIKRRGIIASWIEELASSDISSNTHTYLSESKLSDNKEIDEFPDFKSKEKVNSEIKQCNRKKKLRNQGLSLVRYKKKETDKLWQELFNTSLESSSQDHFISKNIKPGQIEISERTCIVL</sequence>
<gene>
    <name evidence="1" type="ORF">AMORRO_LOCUS178</name>
</gene>
<evidence type="ECO:0000313" key="1">
    <source>
        <dbReference type="EMBL" id="CAG8439592.1"/>
    </source>
</evidence>
<feature type="non-terminal residue" evidence="1">
    <location>
        <position position="180"/>
    </location>
</feature>
<comment type="caution">
    <text evidence="1">The sequence shown here is derived from an EMBL/GenBank/DDBJ whole genome shotgun (WGS) entry which is preliminary data.</text>
</comment>
<dbReference type="Proteomes" id="UP000789342">
    <property type="component" value="Unassembled WGS sequence"/>
</dbReference>
<organism evidence="1 2">
    <name type="scientific">Acaulospora morrowiae</name>
    <dbReference type="NCBI Taxonomy" id="94023"/>
    <lineage>
        <taxon>Eukaryota</taxon>
        <taxon>Fungi</taxon>
        <taxon>Fungi incertae sedis</taxon>
        <taxon>Mucoromycota</taxon>
        <taxon>Glomeromycotina</taxon>
        <taxon>Glomeromycetes</taxon>
        <taxon>Diversisporales</taxon>
        <taxon>Acaulosporaceae</taxon>
        <taxon>Acaulospora</taxon>
    </lineage>
</organism>
<dbReference type="AlphaFoldDB" id="A0A9N8YQK0"/>
<keyword evidence="2" id="KW-1185">Reference proteome</keyword>